<keyword evidence="7 9" id="KW-0807">Transducer</keyword>
<comment type="caution">
    <text evidence="14">The sequence shown here is derived from an EMBL/GenBank/DDBJ whole genome shotgun (WGS) entry which is preliminary data.</text>
</comment>
<comment type="subcellular location">
    <subcellularLocation>
        <location evidence="1">Cell membrane</location>
        <topology evidence="1">Multi-pass membrane protein</topology>
    </subcellularLocation>
</comment>
<keyword evidence="6 11" id="KW-0472">Membrane</keyword>
<evidence type="ECO:0000256" key="11">
    <source>
        <dbReference type="SAM" id="Phobius"/>
    </source>
</evidence>
<keyword evidence="3" id="KW-0145">Chemotaxis</keyword>
<dbReference type="InterPro" id="IPR004089">
    <property type="entry name" value="MCPsignal_dom"/>
</dbReference>
<dbReference type="Gene3D" id="6.10.340.10">
    <property type="match status" value="1"/>
</dbReference>
<keyword evidence="4 11" id="KW-0812">Transmembrane</keyword>
<dbReference type="CDD" id="cd18773">
    <property type="entry name" value="PDC1_HK_sensor"/>
    <property type="match status" value="1"/>
</dbReference>
<keyword evidence="2" id="KW-1003">Cell membrane</keyword>
<dbReference type="Pfam" id="PF02743">
    <property type="entry name" value="dCache_1"/>
    <property type="match status" value="1"/>
</dbReference>
<evidence type="ECO:0000259" key="12">
    <source>
        <dbReference type="PROSITE" id="PS50111"/>
    </source>
</evidence>
<dbReference type="CDD" id="cd06225">
    <property type="entry name" value="HAMP"/>
    <property type="match status" value="1"/>
</dbReference>
<evidence type="ECO:0000256" key="4">
    <source>
        <dbReference type="ARBA" id="ARBA00022692"/>
    </source>
</evidence>
<evidence type="ECO:0000256" key="9">
    <source>
        <dbReference type="PROSITE-ProRule" id="PRU00284"/>
    </source>
</evidence>
<proteinExistence type="inferred from homology"/>
<dbReference type="SMART" id="SM00304">
    <property type="entry name" value="HAMP"/>
    <property type="match status" value="2"/>
</dbReference>
<keyword evidence="5 11" id="KW-1133">Transmembrane helix</keyword>
<dbReference type="EMBL" id="JAUQTB010000003">
    <property type="protein sequence ID" value="MDO7906440.1"/>
    <property type="molecule type" value="Genomic_DNA"/>
</dbReference>
<dbReference type="RefSeq" id="WP_305023633.1">
    <property type="nucleotide sequence ID" value="NZ_JAUQTB010000003.1"/>
</dbReference>
<evidence type="ECO:0000256" key="7">
    <source>
        <dbReference type="ARBA" id="ARBA00023224"/>
    </source>
</evidence>
<name>A0ABT9CAZ9_9BACL</name>
<dbReference type="PROSITE" id="PS50111">
    <property type="entry name" value="CHEMOTAXIS_TRANSDUC_2"/>
    <property type="match status" value="1"/>
</dbReference>
<evidence type="ECO:0000313" key="14">
    <source>
        <dbReference type="EMBL" id="MDO7906440.1"/>
    </source>
</evidence>
<organism evidence="14 15">
    <name type="scientific">Paenibacillus lacisoli</name>
    <dbReference type="NCBI Taxonomy" id="3064525"/>
    <lineage>
        <taxon>Bacteria</taxon>
        <taxon>Bacillati</taxon>
        <taxon>Bacillota</taxon>
        <taxon>Bacilli</taxon>
        <taxon>Bacillales</taxon>
        <taxon>Paenibacillaceae</taxon>
        <taxon>Paenibacillus</taxon>
    </lineage>
</organism>
<keyword evidence="15" id="KW-1185">Reference proteome</keyword>
<keyword evidence="10" id="KW-0175">Coiled coil</keyword>
<reference evidence="14 15" key="1">
    <citation type="submission" date="2023-07" db="EMBL/GenBank/DDBJ databases">
        <title>Paenibacillus sp. JX-17 nov. isolated from soil.</title>
        <authorList>
            <person name="Wan Y."/>
            <person name="Liu B."/>
        </authorList>
    </citation>
    <scope>NUCLEOTIDE SEQUENCE [LARGE SCALE GENOMIC DNA]</scope>
    <source>
        <strain evidence="14 15">JX-17</strain>
    </source>
</reference>
<evidence type="ECO:0000256" key="8">
    <source>
        <dbReference type="ARBA" id="ARBA00029447"/>
    </source>
</evidence>
<evidence type="ECO:0000259" key="13">
    <source>
        <dbReference type="PROSITE" id="PS50885"/>
    </source>
</evidence>
<protein>
    <submittedName>
        <fullName evidence="14">Methyl-accepting chemotaxis protein</fullName>
    </submittedName>
</protein>
<dbReference type="CDD" id="cd12912">
    <property type="entry name" value="PDC2_MCP_like"/>
    <property type="match status" value="1"/>
</dbReference>
<dbReference type="InterPro" id="IPR003660">
    <property type="entry name" value="HAMP_dom"/>
</dbReference>
<feature type="domain" description="Methyl-accepting transducer" evidence="12">
    <location>
        <begin position="376"/>
        <end position="647"/>
    </location>
</feature>
<gene>
    <name evidence="14" type="ORF">Q5741_08420</name>
</gene>
<sequence length="663" mass="72123">MTKKGKSKKRAFFTLTVRKKLLISFLLILLIPSLVIGTVTYEFSKKEAEAQLMASASESVRTVNTIIDTFVGSKLNDVDYFVKQLNGSMIEGKDSPQIVPKLKQYIGLHPDSVDIFIGTPDGTMIRGVPKANENGYDPRTREWYVNALKQPGKPLVSSVNINSKGIPVVVVSQQLPDQSGVLGISLNLDNVREMAALQIGREGYVMMLDHTQKYIVHPTVKPGTESKEDFVQKMYTAEQGQFNYMLEDKAKKLTYVTNAKTGWKIAGTMFQDEVTHATATIRMTTFIVLGASLLLAIVAIYFITRSITRPLLQLQGTAKRISRGNLAENIDTSRKDELGDLARYFQRMVDNLRAMIMGIQEATMQISGSAEQLAAGADQTTRAIEHVTNSIQEVASGTEHQVRSVGQGMHHIQAVSSDVNQMSGRLEQMSGQMEEAASSAEKGNEAAADTVRQIHEIDRTVNELGSIVDVLKERSEEIGGVVGVIAGIAKQTNLLALNASIEAARAGDHGKGFAVVATEVRKLAEESAKSAQHIQDQIQRIQQETSSAQQAMQTAKNRVASGINTIEVSGQSFSVISETVLEARHTSASVTEAARMMAERAASVVEIMSEVSSVSAQSAENTESISAAAQEQLASIEEISSAAAELNRMADQLKQVVSQFQLE</sequence>
<dbReference type="PANTHER" id="PTHR32089">
    <property type="entry name" value="METHYL-ACCEPTING CHEMOTAXIS PROTEIN MCPB"/>
    <property type="match status" value="1"/>
</dbReference>
<accession>A0ABT9CAZ9</accession>
<dbReference type="PROSITE" id="PS50885">
    <property type="entry name" value="HAMP"/>
    <property type="match status" value="1"/>
</dbReference>
<dbReference type="SUPFAM" id="SSF58104">
    <property type="entry name" value="Methyl-accepting chemotaxis protein (MCP) signaling domain"/>
    <property type="match status" value="1"/>
</dbReference>
<dbReference type="Gene3D" id="1.10.287.950">
    <property type="entry name" value="Methyl-accepting chemotaxis protein"/>
    <property type="match status" value="1"/>
</dbReference>
<feature type="transmembrane region" description="Helical" evidence="11">
    <location>
        <begin position="283"/>
        <end position="303"/>
    </location>
</feature>
<dbReference type="SMART" id="SM00283">
    <property type="entry name" value="MA"/>
    <property type="match status" value="1"/>
</dbReference>
<evidence type="ECO:0000256" key="3">
    <source>
        <dbReference type="ARBA" id="ARBA00022500"/>
    </source>
</evidence>
<evidence type="ECO:0000256" key="2">
    <source>
        <dbReference type="ARBA" id="ARBA00022475"/>
    </source>
</evidence>
<evidence type="ECO:0000256" key="10">
    <source>
        <dbReference type="SAM" id="Coils"/>
    </source>
</evidence>
<evidence type="ECO:0000256" key="5">
    <source>
        <dbReference type="ARBA" id="ARBA00022989"/>
    </source>
</evidence>
<evidence type="ECO:0000313" key="15">
    <source>
        <dbReference type="Proteomes" id="UP001240171"/>
    </source>
</evidence>
<dbReference type="PANTHER" id="PTHR32089:SF114">
    <property type="entry name" value="METHYL-ACCEPTING CHEMOTAXIS PROTEIN MCPB"/>
    <property type="match status" value="1"/>
</dbReference>
<evidence type="ECO:0000256" key="6">
    <source>
        <dbReference type="ARBA" id="ARBA00023136"/>
    </source>
</evidence>
<evidence type="ECO:0000256" key="1">
    <source>
        <dbReference type="ARBA" id="ARBA00004651"/>
    </source>
</evidence>
<dbReference type="Pfam" id="PF00015">
    <property type="entry name" value="MCPsignal"/>
    <property type="match status" value="1"/>
</dbReference>
<comment type="similarity">
    <text evidence="8">Belongs to the methyl-accepting chemotaxis (MCP) protein family.</text>
</comment>
<dbReference type="Proteomes" id="UP001240171">
    <property type="component" value="Unassembled WGS sequence"/>
</dbReference>
<dbReference type="InterPro" id="IPR033479">
    <property type="entry name" value="dCache_1"/>
</dbReference>
<feature type="coiled-coil region" evidence="10">
    <location>
        <begin position="524"/>
        <end position="558"/>
    </location>
</feature>
<feature type="domain" description="HAMP" evidence="13">
    <location>
        <begin position="305"/>
        <end position="357"/>
    </location>
</feature>
<feature type="coiled-coil region" evidence="10">
    <location>
        <begin position="636"/>
        <end position="663"/>
    </location>
</feature>
<dbReference type="Gene3D" id="3.30.450.20">
    <property type="entry name" value="PAS domain"/>
    <property type="match status" value="2"/>
</dbReference>
<dbReference type="Pfam" id="PF00672">
    <property type="entry name" value="HAMP"/>
    <property type="match status" value="1"/>
</dbReference>